<evidence type="ECO:0000313" key="2">
    <source>
        <dbReference type="Proteomes" id="UP001376459"/>
    </source>
</evidence>
<dbReference type="EMBL" id="JBBKAK010000001">
    <property type="protein sequence ID" value="MEJ8671533.1"/>
    <property type="molecule type" value="Genomic_DNA"/>
</dbReference>
<name>A0ABU8URJ8_9ACTN</name>
<gene>
    <name evidence="1" type="ORF">WKI71_33760</name>
</gene>
<comment type="caution">
    <text evidence="1">The sequence shown here is derived from an EMBL/GenBank/DDBJ whole genome shotgun (WGS) entry which is preliminary data.</text>
</comment>
<dbReference type="Proteomes" id="UP001376459">
    <property type="component" value="Unassembled WGS sequence"/>
</dbReference>
<reference evidence="1 2" key="1">
    <citation type="submission" date="2024-03" db="EMBL/GenBank/DDBJ databases">
        <title>Novel Streptomyces species of biotechnological and ecological value are a feature of Machair soil.</title>
        <authorList>
            <person name="Prole J.R."/>
            <person name="Goodfellow M."/>
            <person name="Allenby N."/>
            <person name="Ward A.C."/>
        </authorList>
    </citation>
    <scope>NUCLEOTIDE SEQUENCE [LARGE SCALE GENOMIC DNA]</scope>
    <source>
        <strain evidence="1 2">MS1.AVA.1</strain>
    </source>
</reference>
<sequence length="81" mass="8992">MEWTRFLEPRVRAAYRRWQTTPFAGFAGAFTPGADMGRDGCSLNRRSRVAGHGGRQAVVVHVVVRPRGNRLVAETVRNPGT</sequence>
<keyword evidence="2" id="KW-1185">Reference proteome</keyword>
<proteinExistence type="predicted"/>
<evidence type="ECO:0008006" key="3">
    <source>
        <dbReference type="Google" id="ProtNLM"/>
    </source>
</evidence>
<organism evidence="1 2">
    <name type="scientific">Streptomyces machairae</name>
    <dbReference type="NCBI Taxonomy" id="3134109"/>
    <lineage>
        <taxon>Bacteria</taxon>
        <taxon>Bacillati</taxon>
        <taxon>Actinomycetota</taxon>
        <taxon>Actinomycetes</taxon>
        <taxon>Kitasatosporales</taxon>
        <taxon>Streptomycetaceae</taxon>
        <taxon>Streptomyces</taxon>
    </lineage>
</organism>
<accession>A0ABU8URJ8</accession>
<evidence type="ECO:0000313" key="1">
    <source>
        <dbReference type="EMBL" id="MEJ8671533.1"/>
    </source>
</evidence>
<protein>
    <recommendedName>
        <fullName evidence="3">Transposase</fullName>
    </recommendedName>
</protein>